<evidence type="ECO:0000256" key="23">
    <source>
        <dbReference type="PIRSR" id="PIRSR600829-4"/>
    </source>
</evidence>
<feature type="binding site" evidence="22">
    <location>
        <position position="11"/>
    </location>
    <ligand>
        <name>ATP</name>
        <dbReference type="ChEBI" id="CHEBI:30616"/>
    </ligand>
</feature>
<keyword evidence="7 24" id="KW-0997">Cell inner membrane</keyword>
<evidence type="ECO:0000256" key="1">
    <source>
        <dbReference type="ARBA" id="ARBA00004429"/>
    </source>
</evidence>
<gene>
    <name evidence="25" type="ORF">EY643_15565</name>
</gene>
<dbReference type="InterPro" id="IPR000829">
    <property type="entry name" value="DAGK"/>
</dbReference>
<evidence type="ECO:0000256" key="13">
    <source>
        <dbReference type="ARBA" id="ARBA00022840"/>
    </source>
</evidence>
<feature type="binding site" evidence="21">
    <location>
        <position position="71"/>
    </location>
    <ligand>
        <name>substrate</name>
    </ligand>
</feature>
<feature type="transmembrane region" description="Helical" evidence="24">
    <location>
        <begin position="57"/>
        <end position="77"/>
    </location>
</feature>
<evidence type="ECO:0000256" key="14">
    <source>
        <dbReference type="ARBA" id="ARBA00022842"/>
    </source>
</evidence>
<evidence type="ECO:0000256" key="22">
    <source>
        <dbReference type="PIRSR" id="PIRSR600829-3"/>
    </source>
</evidence>
<dbReference type="OrthoDB" id="9796011at2"/>
<evidence type="ECO:0000256" key="24">
    <source>
        <dbReference type="RuleBase" id="RU363065"/>
    </source>
</evidence>
<dbReference type="PANTHER" id="PTHR34299:SF1">
    <property type="entry name" value="DIACYLGLYCEROL KINASE"/>
    <property type="match status" value="1"/>
</dbReference>
<feature type="binding site" evidence="22">
    <location>
        <position position="30"/>
    </location>
    <ligand>
        <name>ATP</name>
        <dbReference type="ChEBI" id="CHEBI:30616"/>
    </ligand>
</feature>
<evidence type="ECO:0000256" key="11">
    <source>
        <dbReference type="ARBA" id="ARBA00022741"/>
    </source>
</evidence>
<feature type="binding site" evidence="21">
    <location>
        <begin position="15"/>
        <end position="20"/>
    </location>
    <ligand>
        <name>substrate</name>
    </ligand>
</feature>
<feature type="transmembrane region" description="Helical" evidence="24">
    <location>
        <begin position="98"/>
        <end position="122"/>
    </location>
</feature>
<comment type="catalytic activity">
    <reaction evidence="24">
        <text>a 1,2-diacyl-sn-glycerol + ATP = a 1,2-diacyl-sn-glycero-3-phosphate + ADP + H(+)</text>
        <dbReference type="Rhea" id="RHEA:10272"/>
        <dbReference type="ChEBI" id="CHEBI:15378"/>
        <dbReference type="ChEBI" id="CHEBI:17815"/>
        <dbReference type="ChEBI" id="CHEBI:30616"/>
        <dbReference type="ChEBI" id="CHEBI:58608"/>
        <dbReference type="ChEBI" id="CHEBI:456216"/>
        <dbReference type="EC" id="2.7.1.107"/>
    </reaction>
</comment>
<dbReference type="Proteomes" id="UP000326287">
    <property type="component" value="Chromosome"/>
</dbReference>
<dbReference type="AlphaFoldDB" id="A0A5P9NQK7"/>
<feature type="active site" description="Proton acceptor" evidence="20">
    <location>
        <position position="71"/>
    </location>
</feature>
<keyword evidence="10 23" id="KW-0479">Metal-binding</keyword>
<evidence type="ECO:0000256" key="10">
    <source>
        <dbReference type="ARBA" id="ARBA00022723"/>
    </source>
</evidence>
<name>A0A5P9NQK7_9GAMM</name>
<feature type="transmembrane region" description="Helical" evidence="24">
    <location>
        <begin position="33"/>
        <end position="51"/>
    </location>
</feature>
<evidence type="ECO:0000313" key="26">
    <source>
        <dbReference type="Proteomes" id="UP000326287"/>
    </source>
</evidence>
<evidence type="ECO:0000313" key="25">
    <source>
        <dbReference type="EMBL" id="QFU77939.1"/>
    </source>
</evidence>
<dbReference type="CDD" id="cd14264">
    <property type="entry name" value="DAGK_IM"/>
    <property type="match status" value="1"/>
</dbReference>
<evidence type="ECO:0000256" key="2">
    <source>
        <dbReference type="ARBA" id="ARBA00005967"/>
    </source>
</evidence>
<dbReference type="GO" id="GO:0046872">
    <property type="term" value="F:metal ion binding"/>
    <property type="evidence" value="ECO:0007669"/>
    <property type="project" value="UniProtKB-KW"/>
</dbReference>
<reference evidence="25 26" key="1">
    <citation type="submission" date="2019-02" db="EMBL/GenBank/DDBJ databases">
        <authorList>
            <person name="Li S.-H."/>
        </authorList>
    </citation>
    <scope>NUCLEOTIDE SEQUENCE [LARGE SCALE GENOMIC DNA]</scope>
    <source>
        <strain evidence="25 26">IMCC14385</strain>
    </source>
</reference>
<feature type="binding site" evidence="21">
    <location>
        <position position="11"/>
    </location>
    <ligand>
        <name>substrate</name>
    </ligand>
</feature>
<evidence type="ECO:0000256" key="17">
    <source>
        <dbReference type="ARBA" id="ARBA00023136"/>
    </source>
</evidence>
<dbReference type="Gene3D" id="1.10.287.3610">
    <property type="match status" value="1"/>
</dbReference>
<keyword evidence="14 23" id="KW-0460">Magnesium</keyword>
<accession>A0A5P9NQK7</accession>
<comment type="similarity">
    <text evidence="2 24">Belongs to the bacterial diacylglycerol kinase family.</text>
</comment>
<evidence type="ECO:0000256" key="5">
    <source>
        <dbReference type="ARBA" id="ARBA00022475"/>
    </source>
</evidence>
<evidence type="ECO:0000256" key="6">
    <source>
        <dbReference type="ARBA" id="ARBA00022516"/>
    </source>
</evidence>
<feature type="binding site" evidence="23">
    <location>
        <position position="78"/>
    </location>
    <ligand>
        <name>a divalent metal cation</name>
        <dbReference type="ChEBI" id="CHEBI:60240"/>
    </ligand>
</feature>
<dbReference type="GO" id="GO:0005524">
    <property type="term" value="F:ATP binding"/>
    <property type="evidence" value="ECO:0007669"/>
    <property type="project" value="UniProtKB-KW"/>
</dbReference>
<organism evidence="25 26">
    <name type="scientific">Halioglobus maricola</name>
    <dbReference type="NCBI Taxonomy" id="2601894"/>
    <lineage>
        <taxon>Bacteria</taxon>
        <taxon>Pseudomonadati</taxon>
        <taxon>Pseudomonadota</taxon>
        <taxon>Gammaproteobacteria</taxon>
        <taxon>Cellvibrionales</taxon>
        <taxon>Halieaceae</taxon>
        <taxon>Halioglobus</taxon>
    </lineage>
</organism>
<keyword evidence="8 24" id="KW-0808">Transferase</keyword>
<keyword evidence="11 22" id="KW-0547">Nucleotide-binding</keyword>
<evidence type="ECO:0000256" key="9">
    <source>
        <dbReference type="ARBA" id="ARBA00022692"/>
    </source>
</evidence>
<keyword evidence="19 24" id="KW-1208">Phospholipid metabolism</keyword>
<feature type="binding site" evidence="22">
    <location>
        <position position="18"/>
    </location>
    <ligand>
        <name>ATP</name>
        <dbReference type="ChEBI" id="CHEBI:30616"/>
    </ligand>
</feature>
<evidence type="ECO:0000256" key="4">
    <source>
        <dbReference type="ARBA" id="ARBA00017575"/>
    </source>
</evidence>
<comment type="subcellular location">
    <subcellularLocation>
        <location evidence="1 24">Cell inner membrane</location>
        <topology evidence="1 24">Multi-pass membrane protein</topology>
    </subcellularLocation>
</comment>
<dbReference type="GO" id="GO:0005886">
    <property type="term" value="C:plasma membrane"/>
    <property type="evidence" value="ECO:0007669"/>
    <property type="project" value="UniProtKB-SubCell"/>
</dbReference>
<keyword evidence="15 24" id="KW-1133">Transmembrane helix</keyword>
<keyword evidence="5" id="KW-1003">Cell membrane</keyword>
<dbReference type="Pfam" id="PF01219">
    <property type="entry name" value="DAGK_prokar"/>
    <property type="match status" value="1"/>
</dbReference>
<evidence type="ECO:0000256" key="20">
    <source>
        <dbReference type="PIRSR" id="PIRSR600829-1"/>
    </source>
</evidence>
<dbReference type="PANTHER" id="PTHR34299">
    <property type="entry name" value="DIACYLGLYCEROL KINASE"/>
    <property type="match status" value="1"/>
</dbReference>
<evidence type="ECO:0000256" key="12">
    <source>
        <dbReference type="ARBA" id="ARBA00022777"/>
    </source>
</evidence>
<evidence type="ECO:0000256" key="16">
    <source>
        <dbReference type="ARBA" id="ARBA00023098"/>
    </source>
</evidence>
<evidence type="ECO:0000256" key="8">
    <source>
        <dbReference type="ARBA" id="ARBA00022679"/>
    </source>
</evidence>
<feature type="binding site" evidence="21">
    <location>
        <begin position="32"/>
        <end position="36"/>
    </location>
    <ligand>
        <name>substrate</name>
    </ligand>
</feature>
<dbReference type="EC" id="2.7.1.107" evidence="3 24"/>
<keyword evidence="12 24" id="KW-0418">Kinase</keyword>
<feature type="binding site" evidence="21">
    <location>
        <position position="100"/>
    </location>
    <ligand>
        <name>substrate</name>
    </ligand>
</feature>
<evidence type="ECO:0000256" key="19">
    <source>
        <dbReference type="ARBA" id="ARBA00023264"/>
    </source>
</evidence>
<keyword evidence="16 24" id="KW-0443">Lipid metabolism</keyword>
<evidence type="ECO:0000256" key="3">
    <source>
        <dbReference type="ARBA" id="ARBA00012133"/>
    </source>
</evidence>
<dbReference type="InterPro" id="IPR036945">
    <property type="entry name" value="DAGK_sf"/>
</dbReference>
<dbReference type="EMBL" id="CP036422">
    <property type="protein sequence ID" value="QFU77939.1"/>
    <property type="molecule type" value="Genomic_DNA"/>
</dbReference>
<feature type="binding site" evidence="22">
    <location>
        <begin position="96"/>
        <end position="97"/>
    </location>
    <ligand>
        <name>ATP</name>
        <dbReference type="ChEBI" id="CHEBI:30616"/>
    </ligand>
</feature>
<comment type="function">
    <text evidence="24">Catalyzes the ATP-dependent phosphorylation of sn-l,2-diacylglycerol (DAG) to phosphatidic acid. Involved in the recycling of diacylglycerol produced as a by-product during membrane-derived oligosaccharide (MDO) biosynthesis.</text>
</comment>
<feature type="binding site" evidence="23">
    <location>
        <position position="30"/>
    </location>
    <ligand>
        <name>a divalent metal cation</name>
        <dbReference type="ChEBI" id="CHEBI:60240"/>
    </ligand>
</feature>
<evidence type="ECO:0000256" key="18">
    <source>
        <dbReference type="ARBA" id="ARBA00023209"/>
    </source>
</evidence>
<keyword evidence="17 24" id="KW-0472">Membrane</keyword>
<sequence length="125" mass="13596">MTKPGRTGIARLTAATRYSWQGFKAAWLHEEAFRLEASLALAFVPLAFVLGEYLAHQIALVITCGLVILAEVINTAIESIVDRIGPEHDPLSGQAKDLGSAAVFVTLSLFLLVWLVSAWHYFQGG</sequence>
<proteinExistence type="inferred from homology"/>
<evidence type="ECO:0000256" key="7">
    <source>
        <dbReference type="ARBA" id="ARBA00022519"/>
    </source>
</evidence>
<dbReference type="GO" id="GO:0004143">
    <property type="term" value="F:ATP-dependent diacylglycerol kinase activity"/>
    <property type="evidence" value="ECO:0007669"/>
    <property type="project" value="UniProtKB-EC"/>
</dbReference>
<dbReference type="InterPro" id="IPR033718">
    <property type="entry name" value="DAGK_prok"/>
</dbReference>
<protein>
    <recommendedName>
        <fullName evidence="4 24">Diacylglycerol kinase</fullName>
        <ecNumber evidence="3 24">2.7.1.107</ecNumber>
    </recommendedName>
</protein>
<keyword evidence="9 24" id="KW-0812">Transmembrane</keyword>
<keyword evidence="18" id="KW-0594">Phospholipid biosynthesis</keyword>
<dbReference type="KEGG" id="halc:EY643_15565"/>
<keyword evidence="13 22" id="KW-0067">ATP-binding</keyword>
<keyword evidence="26" id="KW-1185">Reference proteome</keyword>
<evidence type="ECO:0000256" key="21">
    <source>
        <dbReference type="PIRSR" id="PIRSR600829-2"/>
    </source>
</evidence>
<evidence type="ECO:0000256" key="15">
    <source>
        <dbReference type="ARBA" id="ARBA00022989"/>
    </source>
</evidence>
<dbReference type="GO" id="GO:0006654">
    <property type="term" value="P:phosphatidic acid biosynthetic process"/>
    <property type="evidence" value="ECO:0007669"/>
    <property type="project" value="InterPro"/>
</dbReference>
<keyword evidence="6" id="KW-0444">Lipid biosynthesis</keyword>
<dbReference type="PROSITE" id="PS01069">
    <property type="entry name" value="DAGK_PROKAR"/>
    <property type="match status" value="1"/>
</dbReference>
<feature type="binding site" evidence="22">
    <location>
        <position position="78"/>
    </location>
    <ligand>
        <name>ATP</name>
        <dbReference type="ChEBI" id="CHEBI:30616"/>
    </ligand>
</feature>
<comment type="cofactor">
    <cofactor evidence="23">
        <name>Mg(2+)</name>
        <dbReference type="ChEBI" id="CHEBI:18420"/>
    </cofactor>
    <text evidence="23">Mn(2+), Zn(2+), Cd(2+) and Co(2+) support activity to lesser extents.</text>
</comment>